<evidence type="ECO:0000313" key="3">
    <source>
        <dbReference type="EMBL" id="ROH89520.1"/>
    </source>
</evidence>
<comment type="caution">
    <text evidence="3">The sequence shown here is derived from an EMBL/GenBank/DDBJ whole genome shotgun (WGS) entry which is preliminary data.</text>
</comment>
<feature type="domain" description="Lipid/polyisoprenoid-binding YceI-like" evidence="2">
    <location>
        <begin position="23"/>
        <end position="185"/>
    </location>
</feature>
<dbReference type="Pfam" id="PF04264">
    <property type="entry name" value="YceI"/>
    <property type="match status" value="1"/>
</dbReference>
<evidence type="ECO:0000313" key="4">
    <source>
        <dbReference type="Proteomes" id="UP000282106"/>
    </source>
</evidence>
<keyword evidence="1" id="KW-0732">Signal</keyword>
<dbReference type="AlphaFoldDB" id="A0A3N0V9R1"/>
<proteinExistence type="predicted"/>
<protein>
    <submittedName>
        <fullName evidence="3">Polyisoprenoid-binding protein</fullName>
    </submittedName>
</protein>
<dbReference type="InterPro" id="IPR007372">
    <property type="entry name" value="Lipid/polyisoprenoid-bd_YceI"/>
</dbReference>
<organism evidence="3 4">
    <name type="scientific">Stagnimonas aquatica</name>
    <dbReference type="NCBI Taxonomy" id="2689987"/>
    <lineage>
        <taxon>Bacteria</taxon>
        <taxon>Pseudomonadati</taxon>
        <taxon>Pseudomonadota</taxon>
        <taxon>Gammaproteobacteria</taxon>
        <taxon>Nevskiales</taxon>
        <taxon>Nevskiaceae</taxon>
        <taxon>Stagnimonas</taxon>
    </lineage>
</organism>
<keyword evidence="4" id="KW-1185">Reference proteome</keyword>
<feature type="signal peptide" evidence="1">
    <location>
        <begin position="1"/>
        <end position="19"/>
    </location>
</feature>
<dbReference type="InParanoid" id="A0A3N0V9R1"/>
<feature type="chain" id="PRO_5018133049" evidence="1">
    <location>
        <begin position="20"/>
        <end position="187"/>
    </location>
</feature>
<dbReference type="RefSeq" id="WP_123211817.1">
    <property type="nucleotide sequence ID" value="NZ_RJVO01000004.1"/>
</dbReference>
<dbReference type="PANTHER" id="PTHR34406:SF2">
    <property type="entry name" value="PERIPLASMIC PROTEIN"/>
    <property type="match status" value="1"/>
</dbReference>
<dbReference type="SUPFAM" id="SSF101874">
    <property type="entry name" value="YceI-like"/>
    <property type="match status" value="1"/>
</dbReference>
<dbReference type="EMBL" id="RJVO01000004">
    <property type="protein sequence ID" value="ROH89520.1"/>
    <property type="molecule type" value="Genomic_DNA"/>
</dbReference>
<name>A0A3N0V9R1_9GAMM</name>
<accession>A0A3N0V9R1</accession>
<reference evidence="3 4" key="1">
    <citation type="submission" date="2018-10" db="EMBL/GenBank/DDBJ databases">
        <authorList>
            <person name="Chen W.-M."/>
        </authorList>
    </citation>
    <scope>NUCLEOTIDE SEQUENCE [LARGE SCALE GENOMIC DNA]</scope>
    <source>
        <strain evidence="3 4">THS-13</strain>
    </source>
</reference>
<dbReference type="InterPro" id="IPR036761">
    <property type="entry name" value="TTHA0802/YceI-like_sf"/>
</dbReference>
<dbReference type="Proteomes" id="UP000282106">
    <property type="component" value="Unassembled WGS sequence"/>
</dbReference>
<evidence type="ECO:0000259" key="2">
    <source>
        <dbReference type="SMART" id="SM00867"/>
    </source>
</evidence>
<evidence type="ECO:0000256" key="1">
    <source>
        <dbReference type="SAM" id="SignalP"/>
    </source>
</evidence>
<gene>
    <name evidence="3" type="ORF">ED208_10320</name>
</gene>
<dbReference type="PANTHER" id="PTHR34406">
    <property type="entry name" value="PROTEIN YCEI"/>
    <property type="match status" value="1"/>
</dbReference>
<dbReference type="SMART" id="SM00867">
    <property type="entry name" value="YceI"/>
    <property type="match status" value="1"/>
</dbReference>
<dbReference type="Gene3D" id="2.40.128.110">
    <property type="entry name" value="Lipid/polyisoprenoid-binding, YceI-like"/>
    <property type="match status" value="1"/>
</dbReference>
<sequence length="187" mass="20324">MKRSLIAALLAGTSLTAFAAPESYTIESNHTYPSFEAPHLGVSWWRGKFNKTSGKVVLDKAAKAGSVDISIDVASIDFGHDKMNEHALGEDFFNVAKYPTATYKGKLLFTGDKPSGVDGQLTLLGVTKPVKLEITEFTCIIHPFIKKEDCGGDAYGEFNRADFGMSKYADGLAGKVRLRIQVEAIKD</sequence>
<dbReference type="FunCoup" id="A0A3N0V9R1">
    <property type="interactions" value="106"/>
</dbReference>